<evidence type="ECO:0000313" key="2">
    <source>
        <dbReference type="Proteomes" id="UP000237347"/>
    </source>
</evidence>
<dbReference type="InterPro" id="IPR027443">
    <property type="entry name" value="IPNS-like_sf"/>
</dbReference>
<keyword evidence="2" id="KW-1185">Reference proteome</keyword>
<dbReference type="Proteomes" id="UP000237347">
    <property type="component" value="Unassembled WGS sequence"/>
</dbReference>
<reference evidence="1 2" key="1">
    <citation type="journal article" date="2018" name="Sci. Data">
        <title>The draft genome sequence of cork oak.</title>
        <authorList>
            <person name="Ramos A.M."/>
            <person name="Usie A."/>
            <person name="Barbosa P."/>
            <person name="Barros P.M."/>
            <person name="Capote T."/>
            <person name="Chaves I."/>
            <person name="Simoes F."/>
            <person name="Abreu I."/>
            <person name="Carrasquinho I."/>
            <person name="Faro C."/>
            <person name="Guimaraes J.B."/>
            <person name="Mendonca D."/>
            <person name="Nobrega F."/>
            <person name="Rodrigues L."/>
            <person name="Saibo N.J.M."/>
            <person name="Varela M.C."/>
            <person name="Egas C."/>
            <person name="Matos J."/>
            <person name="Miguel C.M."/>
            <person name="Oliveira M.M."/>
            <person name="Ricardo C.P."/>
            <person name="Goncalves S."/>
        </authorList>
    </citation>
    <scope>NUCLEOTIDE SEQUENCE [LARGE SCALE GENOMIC DNA]</scope>
    <source>
        <strain evidence="2">cv. HL8</strain>
    </source>
</reference>
<protein>
    <submittedName>
        <fullName evidence="1">1-aminocyclopropane-1-carboxylate oxidase like protein 8</fullName>
    </submittedName>
</protein>
<name>A0AAW0KVR2_QUESU</name>
<proteinExistence type="predicted"/>
<dbReference type="EMBL" id="PKMF04000220">
    <property type="protein sequence ID" value="KAK7842456.1"/>
    <property type="molecule type" value="Genomic_DNA"/>
</dbReference>
<dbReference type="SUPFAM" id="SSF51197">
    <property type="entry name" value="Clavaminate synthase-like"/>
    <property type="match status" value="1"/>
</dbReference>
<comment type="caution">
    <text evidence="1">The sequence shown here is derived from an EMBL/GenBank/DDBJ whole genome shotgun (WGS) entry which is preliminary data.</text>
</comment>
<sequence length="95" mass="10917">MPLRKKGEKIISNGEYKSVQNRVLANSSKEAQISIVIFFNLAKWKGDGYHGPLLELLSLEKPAIFLNFTRQEFNKNFYSKGIDTKSLIEKIKIQN</sequence>
<evidence type="ECO:0000313" key="1">
    <source>
        <dbReference type="EMBL" id="KAK7842456.1"/>
    </source>
</evidence>
<dbReference type="AlphaFoldDB" id="A0AAW0KVR2"/>
<gene>
    <name evidence="1" type="ORF">CFP56_013701</name>
</gene>
<organism evidence="1 2">
    <name type="scientific">Quercus suber</name>
    <name type="common">Cork oak</name>
    <dbReference type="NCBI Taxonomy" id="58331"/>
    <lineage>
        <taxon>Eukaryota</taxon>
        <taxon>Viridiplantae</taxon>
        <taxon>Streptophyta</taxon>
        <taxon>Embryophyta</taxon>
        <taxon>Tracheophyta</taxon>
        <taxon>Spermatophyta</taxon>
        <taxon>Magnoliopsida</taxon>
        <taxon>eudicotyledons</taxon>
        <taxon>Gunneridae</taxon>
        <taxon>Pentapetalae</taxon>
        <taxon>rosids</taxon>
        <taxon>fabids</taxon>
        <taxon>Fagales</taxon>
        <taxon>Fagaceae</taxon>
        <taxon>Quercus</taxon>
    </lineage>
</organism>
<accession>A0AAW0KVR2</accession>
<dbReference type="Gene3D" id="2.60.120.330">
    <property type="entry name" value="B-lactam Antibiotic, Isopenicillin N Synthase, Chain"/>
    <property type="match status" value="1"/>
</dbReference>